<dbReference type="RefSeq" id="WP_209981046.1">
    <property type="nucleotide sequence ID" value="NZ_JAGINO010000005.1"/>
</dbReference>
<keyword evidence="2" id="KW-1185">Reference proteome</keyword>
<protein>
    <submittedName>
        <fullName evidence="1">Uncharacterized protein</fullName>
    </submittedName>
</protein>
<dbReference type="InterPro" id="IPR056093">
    <property type="entry name" value="DUF7676"/>
</dbReference>
<accession>A0ABU0MIF0</accession>
<sequence length="202" mass="22468">MTSTHGSTATSPAFPALPIVADEPGTGRVEIFPLPTGQEFLFALLKDAFEVWWRDIVFGSLVQGAVFEIRAPNAPRKVTLFDGYLTVDFGAWHFHLCIGPHRGAPGNPTPPDLARIRRTARAELYRVLGDGGPRSWALRLFNGAGEQQMTMVFPNPFLGEGDRILKEPDWSRLSMWDAFRQRYLGLDPDPRDRAGRGFRCGG</sequence>
<evidence type="ECO:0000313" key="1">
    <source>
        <dbReference type="EMBL" id="MDQ0533088.1"/>
    </source>
</evidence>
<comment type="caution">
    <text evidence="1">The sequence shown here is derived from an EMBL/GenBank/DDBJ whole genome shotgun (WGS) entry which is preliminary data.</text>
</comment>
<dbReference type="Proteomes" id="UP001244552">
    <property type="component" value="Unassembled WGS sequence"/>
</dbReference>
<name>A0ABU0MIF0_9PROT</name>
<dbReference type="Pfam" id="PF24724">
    <property type="entry name" value="DUF7676"/>
    <property type="match status" value="1"/>
</dbReference>
<reference evidence="1 2" key="1">
    <citation type="submission" date="2023-07" db="EMBL/GenBank/DDBJ databases">
        <title>Genomic Encyclopedia of Type Strains, Phase IV (KMG-IV): sequencing the most valuable type-strain genomes for metagenomic binning, comparative biology and taxonomic classification.</title>
        <authorList>
            <person name="Goeker M."/>
        </authorList>
    </citation>
    <scope>NUCLEOTIDE SEQUENCE [LARGE SCALE GENOMIC DNA]</scope>
    <source>
        <strain evidence="1 2">DSM 19922</strain>
    </source>
</reference>
<gene>
    <name evidence="1" type="ORF">QO018_001937</name>
</gene>
<organism evidence="1 2">
    <name type="scientific">Azospirillum picis</name>
    <dbReference type="NCBI Taxonomy" id="488438"/>
    <lineage>
        <taxon>Bacteria</taxon>
        <taxon>Pseudomonadati</taxon>
        <taxon>Pseudomonadota</taxon>
        <taxon>Alphaproteobacteria</taxon>
        <taxon>Rhodospirillales</taxon>
        <taxon>Azospirillaceae</taxon>
        <taxon>Azospirillum</taxon>
    </lineage>
</organism>
<proteinExistence type="predicted"/>
<evidence type="ECO:0000313" key="2">
    <source>
        <dbReference type="Proteomes" id="UP001244552"/>
    </source>
</evidence>
<dbReference type="EMBL" id="JAUSVU010000005">
    <property type="protein sequence ID" value="MDQ0533088.1"/>
    <property type="molecule type" value="Genomic_DNA"/>
</dbReference>